<dbReference type="InterPro" id="IPR036390">
    <property type="entry name" value="WH_DNA-bd_sf"/>
</dbReference>
<dbReference type="Pfam" id="PF00126">
    <property type="entry name" value="HTH_1"/>
    <property type="match status" value="1"/>
</dbReference>
<comment type="similarity">
    <text evidence="1">Belongs to the LysR transcriptional regulatory family.</text>
</comment>
<comment type="caution">
    <text evidence="6">The sequence shown here is derived from an EMBL/GenBank/DDBJ whole genome shotgun (WGS) entry which is preliminary data.</text>
</comment>
<evidence type="ECO:0000313" key="7">
    <source>
        <dbReference type="Proteomes" id="UP000214603"/>
    </source>
</evidence>
<proteinExistence type="inferred from homology"/>
<protein>
    <submittedName>
        <fullName evidence="6">LysR family transcriptional regulator</fullName>
    </submittedName>
</protein>
<keyword evidence="3" id="KW-0238">DNA-binding</keyword>
<dbReference type="OrthoDB" id="8849678at2"/>
<keyword evidence="2" id="KW-0805">Transcription regulation</keyword>
<evidence type="ECO:0000256" key="1">
    <source>
        <dbReference type="ARBA" id="ARBA00009437"/>
    </source>
</evidence>
<evidence type="ECO:0000313" key="6">
    <source>
        <dbReference type="EMBL" id="OWT59235.1"/>
    </source>
</evidence>
<dbReference type="GO" id="GO:0043565">
    <property type="term" value="F:sequence-specific DNA binding"/>
    <property type="evidence" value="ECO:0007669"/>
    <property type="project" value="TreeGrafter"/>
</dbReference>
<accession>A0A225MD41</accession>
<dbReference type="InterPro" id="IPR036388">
    <property type="entry name" value="WH-like_DNA-bd_sf"/>
</dbReference>
<dbReference type="AlphaFoldDB" id="A0A225MD41"/>
<evidence type="ECO:0000256" key="4">
    <source>
        <dbReference type="ARBA" id="ARBA00023163"/>
    </source>
</evidence>
<evidence type="ECO:0000256" key="3">
    <source>
        <dbReference type="ARBA" id="ARBA00023125"/>
    </source>
</evidence>
<dbReference type="Gene3D" id="3.40.190.290">
    <property type="match status" value="1"/>
</dbReference>
<dbReference type="Proteomes" id="UP000214603">
    <property type="component" value="Unassembled WGS sequence"/>
</dbReference>
<dbReference type="GO" id="GO:0003700">
    <property type="term" value="F:DNA-binding transcription factor activity"/>
    <property type="evidence" value="ECO:0007669"/>
    <property type="project" value="InterPro"/>
</dbReference>
<evidence type="ECO:0000256" key="2">
    <source>
        <dbReference type="ARBA" id="ARBA00023015"/>
    </source>
</evidence>
<evidence type="ECO:0000259" key="5">
    <source>
        <dbReference type="PROSITE" id="PS50931"/>
    </source>
</evidence>
<gene>
    <name evidence="6" type="ORF">CEY11_13740</name>
</gene>
<dbReference type="RefSeq" id="WP_088603964.1">
    <property type="nucleotide sequence ID" value="NZ_NJIH01000007.1"/>
</dbReference>
<sequence>MLTMRHIEVFHAIMQTGSVTGAARMLNISQPAVSSVLKHCEARARMKLFTRAGGRLQPTPEAIALFPDVSALYGRLDAMDRLMQDLAGGRLGTLSLAASFPVANGYLAKAVATFLEKRPGVRVVLQSLTSPQVVDRVVSREVELGIAYEPVVNAQVETEVLIRSSIACVMRDDHPLAGNKEINVRDLADHSIITYLPQAMLRSHVDRILSQAGIVPNVAVQVSLSLTGIALAYYGTGIALVEPFLLASIPLPGLVARPLRPRVDLETLLVRARAAPRSEIMEQFVALLRQQVHEVLRQGQPDLLPNVHSIAKSAMKAQARRRP</sequence>
<dbReference type="PROSITE" id="PS50931">
    <property type="entry name" value="HTH_LYSR"/>
    <property type="match status" value="1"/>
</dbReference>
<feature type="domain" description="HTH lysR-type" evidence="5">
    <location>
        <begin position="2"/>
        <end position="59"/>
    </location>
</feature>
<dbReference type="GO" id="GO:0010628">
    <property type="term" value="P:positive regulation of gene expression"/>
    <property type="evidence" value="ECO:0007669"/>
    <property type="project" value="TreeGrafter"/>
</dbReference>
<dbReference type="SUPFAM" id="SSF53850">
    <property type="entry name" value="Periplasmic binding protein-like II"/>
    <property type="match status" value="1"/>
</dbReference>
<name>A0A225MD41_9BURK</name>
<dbReference type="SUPFAM" id="SSF46785">
    <property type="entry name" value="Winged helix' DNA-binding domain"/>
    <property type="match status" value="1"/>
</dbReference>
<keyword evidence="4" id="KW-0804">Transcription</keyword>
<dbReference type="PANTHER" id="PTHR30427:SF1">
    <property type="entry name" value="TRANSCRIPTIONAL ACTIVATOR PROTEIN LYSR"/>
    <property type="match status" value="1"/>
</dbReference>
<keyword evidence="7" id="KW-1185">Reference proteome</keyword>
<dbReference type="PANTHER" id="PTHR30427">
    <property type="entry name" value="TRANSCRIPTIONAL ACTIVATOR PROTEIN LYSR"/>
    <property type="match status" value="1"/>
</dbReference>
<dbReference type="Gene3D" id="1.10.10.10">
    <property type="entry name" value="Winged helix-like DNA-binding domain superfamily/Winged helix DNA-binding domain"/>
    <property type="match status" value="1"/>
</dbReference>
<dbReference type="EMBL" id="NJIH01000007">
    <property type="protein sequence ID" value="OWT59235.1"/>
    <property type="molecule type" value="Genomic_DNA"/>
</dbReference>
<dbReference type="Pfam" id="PF03466">
    <property type="entry name" value="LysR_substrate"/>
    <property type="match status" value="1"/>
</dbReference>
<dbReference type="InterPro" id="IPR005119">
    <property type="entry name" value="LysR_subst-bd"/>
</dbReference>
<organism evidence="6 7">
    <name type="scientific">Candidimonas nitroreducens</name>
    <dbReference type="NCBI Taxonomy" id="683354"/>
    <lineage>
        <taxon>Bacteria</taxon>
        <taxon>Pseudomonadati</taxon>
        <taxon>Pseudomonadota</taxon>
        <taxon>Betaproteobacteria</taxon>
        <taxon>Burkholderiales</taxon>
        <taxon>Alcaligenaceae</taxon>
        <taxon>Candidimonas</taxon>
    </lineage>
</organism>
<dbReference type="InterPro" id="IPR000847">
    <property type="entry name" value="LysR_HTH_N"/>
</dbReference>
<reference evidence="7" key="1">
    <citation type="submission" date="2017-06" db="EMBL/GenBank/DDBJ databases">
        <title>Herbaspirillum phytohormonus sp. nov., isolated from the root nodule of Robinia pseudoacacia in lead-zinc mine.</title>
        <authorList>
            <person name="Fan M."/>
            <person name="Lin Y."/>
        </authorList>
    </citation>
    <scope>NUCLEOTIDE SEQUENCE [LARGE SCALE GENOMIC DNA]</scope>
    <source>
        <strain evidence="7">SC-089</strain>
    </source>
</reference>